<proteinExistence type="inferred from homology"/>
<dbReference type="Gene3D" id="2.40.50.100">
    <property type="match status" value="1"/>
</dbReference>
<dbReference type="NCBIfam" id="TIGR01730">
    <property type="entry name" value="RND_mfp"/>
    <property type="match status" value="1"/>
</dbReference>
<evidence type="ECO:0000313" key="4">
    <source>
        <dbReference type="EMBL" id="PWI31956.1"/>
    </source>
</evidence>
<dbReference type="InterPro" id="IPR058624">
    <property type="entry name" value="MdtA-like_HH"/>
</dbReference>
<accession>A0A2U3B588</accession>
<dbReference type="EMBL" id="QFWT01000013">
    <property type="protein sequence ID" value="PWI31956.1"/>
    <property type="molecule type" value="Genomic_DNA"/>
</dbReference>
<dbReference type="RefSeq" id="WP_109321115.1">
    <property type="nucleotide sequence ID" value="NZ_QFWT01000013.1"/>
</dbReference>
<keyword evidence="5" id="KW-1185">Reference proteome</keyword>
<dbReference type="OrthoDB" id="2110899at2"/>
<evidence type="ECO:0000259" key="3">
    <source>
        <dbReference type="Pfam" id="PF25876"/>
    </source>
</evidence>
<dbReference type="Pfam" id="PF25876">
    <property type="entry name" value="HH_MFP_RND"/>
    <property type="match status" value="1"/>
</dbReference>
<name>A0A2U3B588_9VIBR</name>
<keyword evidence="2" id="KW-0175">Coiled coil</keyword>
<dbReference type="PANTHER" id="PTHR30469">
    <property type="entry name" value="MULTIDRUG RESISTANCE PROTEIN MDTA"/>
    <property type="match status" value="1"/>
</dbReference>
<feature type="domain" description="Multidrug resistance protein MdtA-like alpha-helical hairpin" evidence="3">
    <location>
        <begin position="98"/>
        <end position="158"/>
    </location>
</feature>
<organism evidence="4 5">
    <name type="scientific">Vibrio albus</name>
    <dbReference type="NCBI Taxonomy" id="2200953"/>
    <lineage>
        <taxon>Bacteria</taxon>
        <taxon>Pseudomonadati</taxon>
        <taxon>Pseudomonadota</taxon>
        <taxon>Gammaproteobacteria</taxon>
        <taxon>Vibrionales</taxon>
        <taxon>Vibrionaceae</taxon>
        <taxon>Vibrio</taxon>
    </lineage>
</organism>
<comment type="caution">
    <text evidence="4">The sequence shown here is derived from an EMBL/GenBank/DDBJ whole genome shotgun (WGS) entry which is preliminary data.</text>
</comment>
<reference evidence="4 5" key="1">
    <citation type="submission" date="2018-05" db="EMBL/GenBank/DDBJ databases">
        <title>Vibrio limimaris sp. nov., isolated from marine sediment.</title>
        <authorList>
            <person name="Li C.-M."/>
        </authorList>
    </citation>
    <scope>NUCLEOTIDE SEQUENCE [LARGE SCALE GENOMIC DNA]</scope>
    <source>
        <strain evidence="4 5">E4404</strain>
    </source>
</reference>
<evidence type="ECO:0000256" key="1">
    <source>
        <dbReference type="ARBA" id="ARBA00009477"/>
    </source>
</evidence>
<dbReference type="Gene3D" id="2.40.420.20">
    <property type="match status" value="1"/>
</dbReference>
<dbReference type="GO" id="GO:0015562">
    <property type="term" value="F:efflux transmembrane transporter activity"/>
    <property type="evidence" value="ECO:0007669"/>
    <property type="project" value="TreeGrafter"/>
</dbReference>
<feature type="coiled-coil region" evidence="2">
    <location>
        <begin position="94"/>
        <end position="152"/>
    </location>
</feature>
<sequence length="358" mass="40427">MFLQQRKFYGALIVTLAVLQGCESEETIRDKAPLSVTSYTVPHPVEKRFREFKGKVEPAELTNVSFRIGGELDAILVRSGQKVKRGELLALLNSDRSRQQLADAEVRYQLAQKQLNRGKELFTKKMISRSELDSLTANRRIAEVTYRQAQNQLEYARLVAPFDGVISSVPKKAFESVQTGEPILSMYQSDIVQIRVAISDAIQAMIDPDEKDRVYQPQVTFLNDDRHFYPRYLKHSSEQLPENQSYEFWLQMDQVEPPILPGTSASIRVDMVKAGLQKAHGYEVPMTVLDAGDSPEAFYVWKLSHGSVSKKVVEVERITEEGVIISDGVTKGEQLVNSGLRKLRDGMSVNYINEGSPQ</sequence>
<dbReference type="AlphaFoldDB" id="A0A2U3B588"/>
<dbReference type="Gene3D" id="1.10.287.470">
    <property type="entry name" value="Helix hairpin bin"/>
    <property type="match status" value="1"/>
</dbReference>
<dbReference type="Proteomes" id="UP000245362">
    <property type="component" value="Unassembled WGS sequence"/>
</dbReference>
<gene>
    <name evidence="4" type="ORF">DI392_18190</name>
</gene>
<protein>
    <submittedName>
        <fullName evidence="4">Efflux RND transporter periplasmic adaptor subunit</fullName>
    </submittedName>
</protein>
<dbReference type="PANTHER" id="PTHR30469:SF20">
    <property type="entry name" value="EFFLUX RND TRANSPORTER PERIPLASMIC ADAPTOR SUBUNIT"/>
    <property type="match status" value="1"/>
</dbReference>
<dbReference type="InterPro" id="IPR006143">
    <property type="entry name" value="RND_pump_MFP"/>
</dbReference>
<dbReference type="SUPFAM" id="SSF111369">
    <property type="entry name" value="HlyD-like secretion proteins"/>
    <property type="match status" value="1"/>
</dbReference>
<dbReference type="GO" id="GO:1990281">
    <property type="term" value="C:efflux pump complex"/>
    <property type="evidence" value="ECO:0007669"/>
    <property type="project" value="TreeGrafter"/>
</dbReference>
<dbReference type="PROSITE" id="PS51257">
    <property type="entry name" value="PROKAR_LIPOPROTEIN"/>
    <property type="match status" value="1"/>
</dbReference>
<evidence type="ECO:0000256" key="2">
    <source>
        <dbReference type="SAM" id="Coils"/>
    </source>
</evidence>
<comment type="similarity">
    <text evidence="1">Belongs to the membrane fusion protein (MFP) (TC 8.A.1) family.</text>
</comment>
<evidence type="ECO:0000313" key="5">
    <source>
        <dbReference type="Proteomes" id="UP000245362"/>
    </source>
</evidence>